<comment type="catalytic activity">
    <reaction evidence="14">
        <text>2-formamido-N(1)-(5-O-phospho-beta-D-ribosyl)acetamidine + ATP = 5-amino-1-(5-phospho-beta-D-ribosyl)imidazole + ADP + phosphate + H(+)</text>
        <dbReference type="Rhea" id="RHEA:23032"/>
        <dbReference type="ChEBI" id="CHEBI:15378"/>
        <dbReference type="ChEBI" id="CHEBI:30616"/>
        <dbReference type="ChEBI" id="CHEBI:43474"/>
        <dbReference type="ChEBI" id="CHEBI:137981"/>
        <dbReference type="ChEBI" id="CHEBI:147287"/>
        <dbReference type="ChEBI" id="CHEBI:456216"/>
        <dbReference type="EC" id="6.3.3.1"/>
    </reaction>
</comment>
<dbReference type="Pfam" id="PF00586">
    <property type="entry name" value="AIRS"/>
    <property type="match status" value="1"/>
</dbReference>
<dbReference type="InterPro" id="IPR010918">
    <property type="entry name" value="PurM-like_C_dom"/>
</dbReference>
<feature type="domain" description="PurM-like C-terminal" evidence="16">
    <location>
        <begin position="116"/>
        <end position="283"/>
    </location>
</feature>
<dbReference type="Gene3D" id="3.90.650.10">
    <property type="entry name" value="PurM-like C-terminal domain"/>
    <property type="match status" value="1"/>
</dbReference>
<dbReference type="GO" id="GO:0004641">
    <property type="term" value="F:phosphoribosylformylglycinamidine cyclo-ligase activity"/>
    <property type="evidence" value="ECO:0007669"/>
    <property type="project" value="UniProtKB-EC"/>
</dbReference>
<evidence type="ECO:0000256" key="9">
    <source>
        <dbReference type="ARBA" id="ARBA00022755"/>
    </source>
</evidence>
<dbReference type="PANTHER" id="PTHR10520">
    <property type="entry name" value="TRIFUNCTIONAL PURINE BIOSYNTHETIC PROTEIN ADENOSINE-3-RELATED"/>
    <property type="match status" value="1"/>
</dbReference>
<protein>
    <recommendedName>
        <fullName evidence="5">Phosphoribosylformylglycinamidine cyclo-ligase</fullName>
        <ecNumber evidence="4">6.3.3.1</ecNumber>
    </recommendedName>
    <alternativeName>
        <fullName evidence="12">AIR synthase</fullName>
    </alternativeName>
    <alternativeName>
        <fullName evidence="13">AIRS</fullName>
    </alternativeName>
    <alternativeName>
        <fullName evidence="11">Phosphoribosyl-aminoimidazole synthetase</fullName>
    </alternativeName>
</protein>
<evidence type="ECO:0000313" key="17">
    <source>
        <dbReference type="EMBL" id="RWR90388.1"/>
    </source>
</evidence>
<dbReference type="EC" id="6.3.3.1" evidence="4"/>
<reference evidence="17 18" key="1">
    <citation type="journal article" date="2019" name="Nat. Plants">
        <title>Stout camphor tree genome fills gaps in understanding of flowering plant genome evolution.</title>
        <authorList>
            <person name="Chaw S.M."/>
            <person name="Liu Y.C."/>
            <person name="Wu Y.W."/>
            <person name="Wang H.Y."/>
            <person name="Lin C.I."/>
            <person name="Wu C.S."/>
            <person name="Ke H.M."/>
            <person name="Chang L.Y."/>
            <person name="Hsu C.Y."/>
            <person name="Yang H.T."/>
            <person name="Sudianto E."/>
            <person name="Hsu M.H."/>
            <person name="Wu K.P."/>
            <person name="Wang L.N."/>
            <person name="Leebens-Mack J.H."/>
            <person name="Tsai I.J."/>
        </authorList>
    </citation>
    <scope>NUCLEOTIDE SEQUENCE [LARGE SCALE GENOMIC DNA]</scope>
    <source>
        <strain evidence="18">cv. Chaw 1501</strain>
        <tissue evidence="17">Young leaves</tissue>
    </source>
</reference>
<name>A0A443PHY2_9MAGN</name>
<dbReference type="Pfam" id="PF02769">
    <property type="entry name" value="AIRS_C"/>
    <property type="match status" value="1"/>
</dbReference>
<comment type="subcellular location">
    <subcellularLocation>
        <location evidence="1">Cytoplasm</location>
    </subcellularLocation>
</comment>
<dbReference type="PANTHER" id="PTHR10520:SF12">
    <property type="entry name" value="TRIFUNCTIONAL PURINE BIOSYNTHETIC PROTEIN ADENOSINE-3"/>
    <property type="match status" value="1"/>
</dbReference>
<dbReference type="STRING" id="337451.A0A443PHY2"/>
<dbReference type="AlphaFoldDB" id="A0A443PHY2"/>
<gene>
    <name evidence="17" type="ORF">CKAN_01948000</name>
</gene>
<evidence type="ECO:0000256" key="8">
    <source>
        <dbReference type="ARBA" id="ARBA00022741"/>
    </source>
</evidence>
<keyword evidence="8" id="KW-0547">Nucleotide-binding</keyword>
<keyword evidence="7 17" id="KW-0436">Ligase</keyword>
<dbReference type="SUPFAM" id="SSF55326">
    <property type="entry name" value="PurM N-terminal domain-like"/>
    <property type="match status" value="1"/>
</dbReference>
<evidence type="ECO:0000259" key="16">
    <source>
        <dbReference type="Pfam" id="PF02769"/>
    </source>
</evidence>
<dbReference type="GO" id="GO:0046084">
    <property type="term" value="P:adenine biosynthetic process"/>
    <property type="evidence" value="ECO:0007669"/>
    <property type="project" value="TreeGrafter"/>
</dbReference>
<dbReference type="Proteomes" id="UP000283530">
    <property type="component" value="Unassembled WGS sequence"/>
</dbReference>
<evidence type="ECO:0000256" key="10">
    <source>
        <dbReference type="ARBA" id="ARBA00022840"/>
    </source>
</evidence>
<dbReference type="OrthoDB" id="2018833at2759"/>
<dbReference type="InterPro" id="IPR016188">
    <property type="entry name" value="PurM-like_N"/>
</dbReference>
<dbReference type="InterPro" id="IPR036921">
    <property type="entry name" value="PurM-like_N_sf"/>
</dbReference>
<evidence type="ECO:0000256" key="11">
    <source>
        <dbReference type="ARBA" id="ARBA00031908"/>
    </source>
</evidence>
<keyword evidence="6" id="KW-0963">Cytoplasm</keyword>
<dbReference type="EMBL" id="QPKB01000008">
    <property type="protein sequence ID" value="RWR90388.1"/>
    <property type="molecule type" value="Genomic_DNA"/>
</dbReference>
<dbReference type="GO" id="GO:0005829">
    <property type="term" value="C:cytosol"/>
    <property type="evidence" value="ECO:0007669"/>
    <property type="project" value="TreeGrafter"/>
</dbReference>
<dbReference type="InterPro" id="IPR004733">
    <property type="entry name" value="PurM_cligase"/>
</dbReference>
<dbReference type="SUPFAM" id="SSF56042">
    <property type="entry name" value="PurM C-terminal domain-like"/>
    <property type="match status" value="1"/>
</dbReference>
<evidence type="ECO:0000256" key="12">
    <source>
        <dbReference type="ARBA" id="ARBA00032931"/>
    </source>
</evidence>
<evidence type="ECO:0000256" key="13">
    <source>
        <dbReference type="ARBA" id="ARBA00033093"/>
    </source>
</evidence>
<keyword evidence="9" id="KW-0658">Purine biosynthesis</keyword>
<evidence type="ECO:0000256" key="14">
    <source>
        <dbReference type="ARBA" id="ARBA00049057"/>
    </source>
</evidence>
<organism evidence="17 18">
    <name type="scientific">Cinnamomum micranthum f. kanehirae</name>
    <dbReference type="NCBI Taxonomy" id="337451"/>
    <lineage>
        <taxon>Eukaryota</taxon>
        <taxon>Viridiplantae</taxon>
        <taxon>Streptophyta</taxon>
        <taxon>Embryophyta</taxon>
        <taxon>Tracheophyta</taxon>
        <taxon>Spermatophyta</taxon>
        <taxon>Magnoliopsida</taxon>
        <taxon>Magnoliidae</taxon>
        <taxon>Laurales</taxon>
        <taxon>Lauraceae</taxon>
        <taxon>Cinnamomum</taxon>
    </lineage>
</organism>
<evidence type="ECO:0000256" key="3">
    <source>
        <dbReference type="ARBA" id="ARBA00010280"/>
    </source>
</evidence>
<dbReference type="UniPathway" id="UPA00074">
    <property type="reaction ID" value="UER00129"/>
</dbReference>
<accession>A0A443PHY2</accession>
<dbReference type="GO" id="GO:0005524">
    <property type="term" value="F:ATP binding"/>
    <property type="evidence" value="ECO:0007669"/>
    <property type="project" value="UniProtKB-KW"/>
</dbReference>
<evidence type="ECO:0000256" key="7">
    <source>
        <dbReference type="ARBA" id="ARBA00022598"/>
    </source>
</evidence>
<evidence type="ECO:0000256" key="1">
    <source>
        <dbReference type="ARBA" id="ARBA00004496"/>
    </source>
</evidence>
<evidence type="ECO:0000256" key="4">
    <source>
        <dbReference type="ARBA" id="ARBA00013047"/>
    </source>
</evidence>
<evidence type="ECO:0000256" key="2">
    <source>
        <dbReference type="ARBA" id="ARBA00004686"/>
    </source>
</evidence>
<evidence type="ECO:0000259" key="15">
    <source>
        <dbReference type="Pfam" id="PF00586"/>
    </source>
</evidence>
<dbReference type="Gene3D" id="3.30.1330.10">
    <property type="entry name" value="PurM-like, N-terminal domain"/>
    <property type="match status" value="1"/>
</dbReference>
<proteinExistence type="inferred from homology"/>
<dbReference type="GO" id="GO:0004637">
    <property type="term" value="F:phosphoribosylamine-glycine ligase activity"/>
    <property type="evidence" value="ECO:0007669"/>
    <property type="project" value="TreeGrafter"/>
</dbReference>
<sequence length="286" mass="30403">MKTRLSKLDFAIQTGIQEAIGVDFGVDLVALNVNNIITYGAIPSTLSLMYSDSLPDLGLLEKILKGVDDGCKQSECVFKGEVDIYDAYCDEIYGLVGNAVGRVRVDSAIQGENIVAGDVLIGLPSSGVHCSGFSLVTRVLAQSGLSLKDQLPGGSGKPITLGEALMVPTVIYVKQVLDIISKGGVKGIAHITDGGFMRSILRAFHNCLGLGATIYKDAWEVPAVFKLIQEAGRIGDAEMRRTFNMGIGMVLVVSPDAATRILAEQHGGYSAYRIGEVTVGEGVTYW</sequence>
<dbReference type="FunFam" id="3.90.650.10:FF:000011">
    <property type="entry name" value="Phosphoribosylformylglycinamidine cyclo-ligase"/>
    <property type="match status" value="1"/>
</dbReference>
<keyword evidence="10" id="KW-0067">ATP-binding</keyword>
<feature type="domain" description="PurM-like N-terminal" evidence="15">
    <location>
        <begin position="22"/>
        <end position="83"/>
    </location>
</feature>
<dbReference type="GO" id="GO:0006189">
    <property type="term" value="P:'de novo' IMP biosynthetic process"/>
    <property type="evidence" value="ECO:0007669"/>
    <property type="project" value="UniProtKB-UniPathway"/>
</dbReference>
<comment type="similarity">
    <text evidence="3">Belongs to the AIR synthase family.</text>
</comment>
<keyword evidence="18" id="KW-1185">Reference proteome</keyword>
<evidence type="ECO:0000313" key="18">
    <source>
        <dbReference type="Proteomes" id="UP000283530"/>
    </source>
</evidence>
<comment type="pathway">
    <text evidence="2">Purine metabolism; IMP biosynthesis via de novo pathway; 5-amino-1-(5-phospho-D-ribosyl)imidazole from N(2)-formyl-N(1)-(5-phospho-D-ribosyl)glycinamide: step 2/2.</text>
</comment>
<evidence type="ECO:0000256" key="6">
    <source>
        <dbReference type="ARBA" id="ARBA00022490"/>
    </source>
</evidence>
<comment type="caution">
    <text evidence="17">The sequence shown here is derived from an EMBL/GenBank/DDBJ whole genome shotgun (WGS) entry which is preliminary data.</text>
</comment>
<evidence type="ECO:0000256" key="5">
    <source>
        <dbReference type="ARBA" id="ARBA00020367"/>
    </source>
</evidence>
<dbReference type="InterPro" id="IPR036676">
    <property type="entry name" value="PurM-like_C_sf"/>
</dbReference>